<dbReference type="RefSeq" id="XP_001385165.2">
    <property type="nucleotide sequence ID" value="XM_001385128.1"/>
</dbReference>
<dbReference type="CDD" id="cd21444">
    <property type="entry name" value="SNARE_NTD_Tlg1p-like"/>
    <property type="match status" value="1"/>
</dbReference>
<dbReference type="SUPFAM" id="SSF47661">
    <property type="entry name" value="t-snare proteins"/>
    <property type="match status" value="1"/>
</dbReference>
<sequence>MDPFNEVKEDAWNTVASLESLLRSSAAVGGPPPPDTILDFNNNYQELQEIYDDLKQAIAISESSPEKYQLSSADIAARKAVLGDLQNNIADIKSQWDSIISRNGSSTPPAGSRKQREVTTMSNRISQDDESSSNPENPFNDQFNQFQQQELIQEQDVQLDSIHETMKNLNMQAQLMGSELEEQGFMLDELDNDLDNVDNKLRRGLNRVNLFIEKNRERGSDWCIGILAVVLFILLILVIAI</sequence>
<dbReference type="OMA" id="ERASDCC"/>
<dbReference type="PANTHER" id="PTHR19957">
    <property type="entry name" value="SYNTAXIN"/>
    <property type="match status" value="1"/>
</dbReference>
<dbReference type="GO" id="GO:0000149">
    <property type="term" value="F:SNARE binding"/>
    <property type="evidence" value="ECO:0007669"/>
    <property type="project" value="TreeGrafter"/>
</dbReference>
<comment type="subcellular location">
    <subcellularLocation>
        <location evidence="1">Golgi apparatus membrane</location>
        <topology evidence="1">Single-pass type IV membrane protein</topology>
    </subcellularLocation>
</comment>
<keyword evidence="7" id="KW-0333">Golgi apparatus</keyword>
<dbReference type="GO" id="GO:0000139">
    <property type="term" value="C:Golgi membrane"/>
    <property type="evidence" value="ECO:0007669"/>
    <property type="project" value="UniProtKB-SubCell"/>
</dbReference>
<evidence type="ECO:0000256" key="13">
    <source>
        <dbReference type="SAM" id="Phobius"/>
    </source>
</evidence>
<dbReference type="EMBL" id="CP000499">
    <property type="protein sequence ID" value="ABN67136.2"/>
    <property type="molecule type" value="Genomic_DNA"/>
</dbReference>
<keyword evidence="5" id="KW-0653">Protein transport</keyword>
<dbReference type="GO" id="GO:0048278">
    <property type="term" value="P:vesicle docking"/>
    <property type="evidence" value="ECO:0007669"/>
    <property type="project" value="TreeGrafter"/>
</dbReference>
<dbReference type="PROSITE" id="PS00914">
    <property type="entry name" value="SYNTAXIN"/>
    <property type="match status" value="1"/>
</dbReference>
<dbReference type="InterPro" id="IPR000727">
    <property type="entry name" value="T_SNARE_dom"/>
</dbReference>
<dbReference type="FunCoup" id="A3LVJ7">
    <property type="interactions" value="284"/>
</dbReference>
<dbReference type="InterPro" id="IPR006012">
    <property type="entry name" value="Syntaxin/epimorphin_CS"/>
</dbReference>
<feature type="region of interest" description="Disordered" evidence="12">
    <location>
        <begin position="99"/>
        <end position="141"/>
    </location>
</feature>
<name>A3LVJ7_PICST</name>
<dbReference type="HOGENOM" id="CLU_061883_0_2_1"/>
<dbReference type="FunFam" id="1.20.5.110:FF:000006">
    <property type="entry name" value="Syntaxin 6"/>
    <property type="match status" value="1"/>
</dbReference>
<evidence type="ECO:0000256" key="5">
    <source>
        <dbReference type="ARBA" id="ARBA00022927"/>
    </source>
</evidence>
<gene>
    <name evidence="15" type="ORF">PICST_59902</name>
</gene>
<dbReference type="AlphaFoldDB" id="A3LVJ7"/>
<comment type="similarity">
    <text evidence="2">Belongs to the syntaxin family.</text>
</comment>
<evidence type="ECO:0000313" key="16">
    <source>
        <dbReference type="Proteomes" id="UP000002258"/>
    </source>
</evidence>
<evidence type="ECO:0000256" key="8">
    <source>
        <dbReference type="ARBA" id="ARBA00023054"/>
    </source>
</evidence>
<dbReference type="KEGG" id="pic:PICST_59902"/>
<dbReference type="Pfam" id="PF09177">
    <property type="entry name" value="STX6_10_61_N"/>
    <property type="match status" value="1"/>
</dbReference>
<dbReference type="GO" id="GO:0006886">
    <property type="term" value="P:intracellular protein transport"/>
    <property type="evidence" value="ECO:0007669"/>
    <property type="project" value="InterPro"/>
</dbReference>
<dbReference type="GO" id="GO:0048193">
    <property type="term" value="P:Golgi vesicle transport"/>
    <property type="evidence" value="ECO:0007669"/>
    <property type="project" value="InterPro"/>
</dbReference>
<evidence type="ECO:0000256" key="12">
    <source>
        <dbReference type="SAM" id="MobiDB-lite"/>
    </source>
</evidence>
<dbReference type="Proteomes" id="UP000002258">
    <property type="component" value="Chromosome 5"/>
</dbReference>
<dbReference type="GO" id="GO:0006906">
    <property type="term" value="P:vesicle fusion"/>
    <property type="evidence" value="ECO:0007669"/>
    <property type="project" value="TreeGrafter"/>
</dbReference>
<dbReference type="Gene3D" id="1.20.5.110">
    <property type="match status" value="1"/>
</dbReference>
<keyword evidence="16" id="KW-1185">Reference proteome</keyword>
<evidence type="ECO:0000313" key="15">
    <source>
        <dbReference type="EMBL" id="ABN67136.2"/>
    </source>
</evidence>
<dbReference type="eggNOG" id="KOG3202">
    <property type="taxonomic scope" value="Eukaryota"/>
</dbReference>
<dbReference type="Gene3D" id="1.20.58.90">
    <property type="match status" value="1"/>
</dbReference>
<proteinExistence type="inferred from homology"/>
<evidence type="ECO:0000259" key="14">
    <source>
        <dbReference type="PROSITE" id="PS50192"/>
    </source>
</evidence>
<evidence type="ECO:0000256" key="4">
    <source>
        <dbReference type="ARBA" id="ARBA00022692"/>
    </source>
</evidence>
<keyword evidence="8 11" id="KW-0175">Coiled coil</keyword>
<dbReference type="GO" id="GO:0005802">
    <property type="term" value="C:trans-Golgi network"/>
    <property type="evidence" value="ECO:0007669"/>
    <property type="project" value="UniProtKB-ARBA"/>
</dbReference>
<keyword evidence="6 13" id="KW-1133">Transmembrane helix</keyword>
<dbReference type="InterPro" id="IPR048036">
    <property type="entry name" value="Tlg1p-like_N"/>
</dbReference>
<dbReference type="OrthoDB" id="546861at2759"/>
<dbReference type="InterPro" id="IPR045242">
    <property type="entry name" value="Syntaxin"/>
</dbReference>
<evidence type="ECO:0000256" key="7">
    <source>
        <dbReference type="ARBA" id="ARBA00023034"/>
    </source>
</evidence>
<feature type="transmembrane region" description="Helical" evidence="13">
    <location>
        <begin position="222"/>
        <end position="240"/>
    </location>
</feature>
<feature type="coiled-coil region" evidence="11">
    <location>
        <begin position="37"/>
        <end position="64"/>
    </location>
</feature>
<evidence type="ECO:0000256" key="6">
    <source>
        <dbReference type="ARBA" id="ARBA00022989"/>
    </source>
</evidence>
<dbReference type="PANTHER" id="PTHR19957:SF224">
    <property type="entry name" value="HL02043P"/>
    <property type="match status" value="1"/>
</dbReference>
<dbReference type="PROSITE" id="PS50192">
    <property type="entry name" value="T_SNARE"/>
    <property type="match status" value="1"/>
</dbReference>
<keyword evidence="4 13" id="KW-0812">Transmembrane</keyword>
<dbReference type="InParanoid" id="A3LVJ7"/>
<accession>A3LVJ7</accession>
<dbReference type="SUPFAM" id="SSF58038">
    <property type="entry name" value="SNARE fusion complex"/>
    <property type="match status" value="1"/>
</dbReference>
<dbReference type="InterPro" id="IPR015260">
    <property type="entry name" value="Syntaxin-6/10/61_N"/>
</dbReference>
<evidence type="ECO:0000256" key="11">
    <source>
        <dbReference type="SAM" id="Coils"/>
    </source>
</evidence>
<organism evidence="15 16">
    <name type="scientific">Scheffersomyces stipitis (strain ATCC 58785 / CBS 6054 / NBRC 10063 / NRRL Y-11545)</name>
    <name type="common">Yeast</name>
    <name type="synonym">Pichia stipitis</name>
    <dbReference type="NCBI Taxonomy" id="322104"/>
    <lineage>
        <taxon>Eukaryota</taxon>
        <taxon>Fungi</taxon>
        <taxon>Dikarya</taxon>
        <taxon>Ascomycota</taxon>
        <taxon>Saccharomycotina</taxon>
        <taxon>Pichiomycetes</taxon>
        <taxon>Debaryomycetaceae</taxon>
        <taxon>Scheffersomyces</taxon>
    </lineage>
</organism>
<evidence type="ECO:0000256" key="1">
    <source>
        <dbReference type="ARBA" id="ARBA00004409"/>
    </source>
</evidence>
<reference evidence="15 16" key="1">
    <citation type="journal article" date="2007" name="Nat. Biotechnol.">
        <title>Genome sequence of the lignocellulose-bioconverting and xylose-fermenting yeast Pichia stipitis.</title>
        <authorList>
            <person name="Jeffries T.W."/>
            <person name="Grigoriev I.V."/>
            <person name="Grimwood J."/>
            <person name="Laplaza J.M."/>
            <person name="Aerts A."/>
            <person name="Salamov A."/>
            <person name="Schmutz J."/>
            <person name="Lindquist E."/>
            <person name="Dehal P."/>
            <person name="Shapiro H."/>
            <person name="Jin Y.S."/>
            <person name="Passoth V."/>
            <person name="Richardson P.M."/>
        </authorList>
    </citation>
    <scope>NUCLEOTIDE SEQUENCE [LARGE SCALE GENOMIC DNA]</scope>
    <source>
        <strain evidence="16">ATCC 58785 / CBS 6054 / NBRC 10063 / NRRL Y-11545</strain>
    </source>
</reference>
<keyword evidence="3" id="KW-0813">Transport</keyword>
<feature type="domain" description="T-SNARE coiled-coil homology" evidence="14">
    <location>
        <begin position="149"/>
        <end position="211"/>
    </location>
</feature>
<dbReference type="InterPro" id="IPR010989">
    <property type="entry name" value="SNARE"/>
</dbReference>
<dbReference type="GO" id="GO:0005484">
    <property type="term" value="F:SNAP receptor activity"/>
    <property type="evidence" value="ECO:0007669"/>
    <property type="project" value="InterPro"/>
</dbReference>
<keyword evidence="9 13" id="KW-0472">Membrane</keyword>
<dbReference type="STRING" id="322104.A3LVJ7"/>
<dbReference type="SMART" id="SM00397">
    <property type="entry name" value="t_SNARE"/>
    <property type="match status" value="1"/>
</dbReference>
<dbReference type="GO" id="GO:0031201">
    <property type="term" value="C:SNARE complex"/>
    <property type="evidence" value="ECO:0007669"/>
    <property type="project" value="TreeGrafter"/>
</dbReference>
<evidence type="ECO:0000256" key="9">
    <source>
        <dbReference type="ARBA" id="ARBA00023136"/>
    </source>
</evidence>
<evidence type="ECO:0000256" key="10">
    <source>
        <dbReference type="ARBA" id="ARBA00073343"/>
    </source>
</evidence>
<dbReference type="CDD" id="cd15851">
    <property type="entry name" value="SNARE_Syntaxin6"/>
    <property type="match status" value="1"/>
</dbReference>
<feature type="compositionally biased region" description="Polar residues" evidence="12">
    <location>
        <begin position="99"/>
        <end position="109"/>
    </location>
</feature>
<protein>
    <recommendedName>
        <fullName evidence="10">t-SNARE affecting a late Golgi compartment protein 1</fullName>
    </recommendedName>
</protein>
<evidence type="ECO:0000256" key="2">
    <source>
        <dbReference type="ARBA" id="ARBA00009063"/>
    </source>
</evidence>
<dbReference type="GeneID" id="4839227"/>
<evidence type="ECO:0000256" key="3">
    <source>
        <dbReference type="ARBA" id="ARBA00022448"/>
    </source>
</evidence>